<comment type="subcellular location">
    <subcellularLocation>
        <location evidence="1">Membrane</location>
        <topology evidence="1">Multi-pass membrane protein</topology>
    </subcellularLocation>
</comment>
<evidence type="ECO:0000256" key="5">
    <source>
        <dbReference type="SAM" id="Phobius"/>
    </source>
</evidence>
<dbReference type="Pfam" id="PF07690">
    <property type="entry name" value="MFS_1"/>
    <property type="match status" value="1"/>
</dbReference>
<dbReference type="InterPro" id="IPR051414">
    <property type="entry name" value="Adenylate-forming_Reductase"/>
</dbReference>
<feature type="transmembrane region" description="Helical" evidence="5">
    <location>
        <begin position="1055"/>
        <end position="1073"/>
    </location>
</feature>
<keyword evidence="2" id="KW-0596">Phosphopantetheine</keyword>
<dbReference type="Gene3D" id="1.10.1200.10">
    <property type="entry name" value="ACP-like"/>
    <property type="match status" value="1"/>
</dbReference>
<proteinExistence type="predicted"/>
<evidence type="ECO:0000259" key="6">
    <source>
        <dbReference type="PROSITE" id="PS50075"/>
    </source>
</evidence>
<evidence type="ECO:0000313" key="9">
    <source>
        <dbReference type="Proteomes" id="UP001056384"/>
    </source>
</evidence>
<feature type="domain" description="Carrier" evidence="6">
    <location>
        <begin position="554"/>
        <end position="631"/>
    </location>
</feature>
<dbReference type="PRINTS" id="PR00081">
    <property type="entry name" value="GDHRDH"/>
</dbReference>
<dbReference type="GO" id="GO:0031177">
    <property type="term" value="F:phosphopantetheine binding"/>
    <property type="evidence" value="ECO:0007669"/>
    <property type="project" value="InterPro"/>
</dbReference>
<keyword evidence="5" id="KW-1133">Transmembrane helix</keyword>
<feature type="transmembrane region" description="Helical" evidence="5">
    <location>
        <begin position="824"/>
        <end position="842"/>
    </location>
</feature>
<evidence type="ECO:0000256" key="1">
    <source>
        <dbReference type="ARBA" id="ARBA00004141"/>
    </source>
</evidence>
<dbReference type="Pfam" id="PF00501">
    <property type="entry name" value="AMP-binding"/>
    <property type="match status" value="1"/>
</dbReference>
<dbReference type="InterPro" id="IPR020846">
    <property type="entry name" value="MFS_dom"/>
</dbReference>
<dbReference type="PROSITE" id="PS00061">
    <property type="entry name" value="ADH_SHORT"/>
    <property type="match status" value="1"/>
</dbReference>
<dbReference type="Gene3D" id="3.40.50.720">
    <property type="entry name" value="NAD(P)-binding Rossmann-like Domain"/>
    <property type="match status" value="1"/>
</dbReference>
<feature type="transmembrane region" description="Helical" evidence="5">
    <location>
        <begin position="736"/>
        <end position="758"/>
    </location>
</feature>
<feature type="transmembrane region" description="Helical" evidence="5">
    <location>
        <begin position="796"/>
        <end position="817"/>
    </location>
</feature>
<dbReference type="GO" id="GO:0022857">
    <property type="term" value="F:transmembrane transporter activity"/>
    <property type="evidence" value="ECO:0007669"/>
    <property type="project" value="InterPro"/>
</dbReference>
<dbReference type="Proteomes" id="UP001056384">
    <property type="component" value="Chromosome 9"/>
</dbReference>
<feature type="domain" description="Major facilitator superfamily (MFS) profile" evidence="7">
    <location>
        <begin position="694"/>
        <end position="1076"/>
    </location>
</feature>
<keyword evidence="4" id="KW-0521">NADP</keyword>
<gene>
    <name evidence="8" type="ORF">Slin15195_G101370</name>
</gene>
<evidence type="ECO:0000256" key="3">
    <source>
        <dbReference type="ARBA" id="ARBA00022553"/>
    </source>
</evidence>
<dbReference type="InterPro" id="IPR036736">
    <property type="entry name" value="ACP-like_sf"/>
</dbReference>
<dbReference type="PROSITE" id="PS50850">
    <property type="entry name" value="MFS"/>
    <property type="match status" value="1"/>
</dbReference>
<dbReference type="Pfam" id="PF23562">
    <property type="entry name" value="AMP-binding_C_3"/>
    <property type="match status" value="1"/>
</dbReference>
<feature type="transmembrane region" description="Helical" evidence="5">
    <location>
        <begin position="961"/>
        <end position="980"/>
    </location>
</feature>
<dbReference type="InterPro" id="IPR011701">
    <property type="entry name" value="MFS"/>
</dbReference>
<reference evidence="8" key="1">
    <citation type="submission" date="2022-06" db="EMBL/GenBank/DDBJ databases">
        <title>Complete genome sequences of two strains of the flax pathogen Septoria linicola.</title>
        <authorList>
            <person name="Lapalu N."/>
            <person name="Simon A."/>
            <person name="Demenou B."/>
            <person name="Paumier D."/>
            <person name="Guillot M.-P."/>
            <person name="Gout L."/>
            <person name="Valade R."/>
        </authorList>
    </citation>
    <scope>NUCLEOTIDE SEQUENCE</scope>
    <source>
        <strain evidence="8">SE15195</strain>
    </source>
</reference>
<dbReference type="Gene3D" id="1.20.1250.20">
    <property type="entry name" value="MFS general substrate transporter like domains"/>
    <property type="match status" value="2"/>
</dbReference>
<dbReference type="InterPro" id="IPR009081">
    <property type="entry name" value="PP-bd_ACP"/>
</dbReference>
<dbReference type="InterPro" id="IPR000873">
    <property type="entry name" value="AMP-dep_synth/lig_dom"/>
</dbReference>
<feature type="transmembrane region" description="Helical" evidence="5">
    <location>
        <begin position="765"/>
        <end position="784"/>
    </location>
</feature>
<feature type="transmembrane region" description="Helical" evidence="5">
    <location>
        <begin position="1023"/>
        <end position="1043"/>
    </location>
</feature>
<organism evidence="8 9">
    <name type="scientific">Septoria linicola</name>
    <dbReference type="NCBI Taxonomy" id="215465"/>
    <lineage>
        <taxon>Eukaryota</taxon>
        <taxon>Fungi</taxon>
        <taxon>Dikarya</taxon>
        <taxon>Ascomycota</taxon>
        <taxon>Pezizomycotina</taxon>
        <taxon>Dothideomycetes</taxon>
        <taxon>Dothideomycetidae</taxon>
        <taxon>Mycosphaerellales</taxon>
        <taxon>Mycosphaerellaceae</taxon>
        <taxon>Septoria</taxon>
    </lineage>
</organism>
<accession>A0A9Q9B3F1</accession>
<name>A0A9Q9B3F1_9PEZI</name>
<evidence type="ECO:0000256" key="4">
    <source>
        <dbReference type="ARBA" id="ARBA00022857"/>
    </source>
</evidence>
<evidence type="ECO:0000256" key="2">
    <source>
        <dbReference type="ARBA" id="ARBA00022450"/>
    </source>
</evidence>
<dbReference type="PANTHER" id="PTHR43439">
    <property type="entry name" value="PHENYLACETATE-COENZYME A LIGASE"/>
    <property type="match status" value="1"/>
</dbReference>
<dbReference type="SUPFAM" id="SSF51735">
    <property type="entry name" value="NAD(P)-binding Rossmann-fold domains"/>
    <property type="match status" value="1"/>
</dbReference>
<dbReference type="Gene3D" id="3.40.50.12780">
    <property type="entry name" value="N-terminal domain of ligase-like"/>
    <property type="match status" value="1"/>
</dbReference>
<dbReference type="SUPFAM" id="SSF103473">
    <property type="entry name" value="MFS general substrate transporter"/>
    <property type="match status" value="1"/>
</dbReference>
<dbReference type="InterPro" id="IPR042099">
    <property type="entry name" value="ANL_N_sf"/>
</dbReference>
<protein>
    <submittedName>
        <fullName evidence="8">AMP-dependent synthetase/ligase, short-chain dehydrogenase/reductase SDR, ANL</fullName>
    </submittedName>
</protein>
<dbReference type="SUPFAM" id="SSF56801">
    <property type="entry name" value="Acetyl-CoA synthetase-like"/>
    <property type="match status" value="1"/>
</dbReference>
<dbReference type="InterPro" id="IPR036259">
    <property type="entry name" value="MFS_trans_sf"/>
</dbReference>
<feature type="transmembrane region" description="Helical" evidence="5">
    <location>
        <begin position="986"/>
        <end position="1011"/>
    </location>
</feature>
<feature type="transmembrane region" description="Helical" evidence="5">
    <location>
        <begin position="894"/>
        <end position="919"/>
    </location>
</feature>
<dbReference type="InterPro" id="IPR020806">
    <property type="entry name" value="PKS_PP-bd"/>
</dbReference>
<dbReference type="EMBL" id="CP099426">
    <property type="protein sequence ID" value="USW56818.1"/>
    <property type="molecule type" value="Genomic_DNA"/>
</dbReference>
<keyword evidence="5" id="KW-0812">Transmembrane</keyword>
<dbReference type="SUPFAM" id="SSF47336">
    <property type="entry name" value="ACP-like"/>
    <property type="match status" value="1"/>
</dbReference>
<sequence>MLDHDINDYGRRLLNHVVDERAAADHKRPYASIPLGSTAKEGFRDVSYATFANAINACATWLKDSIGTSSHEDTIAYIGPADMRYHILALAAVKTGHVMFFPSPRNTLDALDSLFEQAGVCKIISPIKLTKLVETIVQRRSVELIHIEGLDHFLDAETVPPIAFTGTFEQYRYRPWVKLHTSGSTGTPKVVEIKHGLVSAVDAYHLLDTNEVPSRYGNMRVFIPFPPFHLAGLNYSLPVMLWLDSTAVFPPVGAMITAELVHDIHTHGRIEHSMLAPSLIGELAKNDAWRPDFSGLKGLTYSGGPLSDEVADIVSEYTKITSSMGATEYGGIPMLPKPAGQWKYFRFNEDAAGLEFRETEQAGLFELVFVRQQSTISNLIQAIFVTFPDLDEYHTKDCFTKHPSEPGLWKYEMRLDDVLVLSNGEKFNPVPMEGLITSSPAVKGCLVVGQGKFQTALLVEPQDQDISPADLHKELQPFIDRANKLCPAYGRLAYDMLILTSPTRPLPRAAKGTVQRSHAVRAYSAEIEAVYSQDVQSSRAQTSAHAQLDFSSSAATEASVLEYLNSTLELEGSDKLRAGDDFFETGMDSLQVISLTRAINSSRSGKEPINPMFVYDHPTAEKLAHALATGARVKEYSDFDEDDEEDKQTWQSMEDLFQELRPEKSGGQAKRLNLSDMLRSSRSSPLYQTDGGMIAWRQVIGSFLINLNNWGLINSFGVYQAFYETGFLQSYSPSSIAWIGTVQGTLLLVVGVISGPLFDKGYFRATLILAGLGLVTGLMMLSLATEYYQIMLSQGVLVGICCGLLYIPSVALVPLYFKAKRGLALGLATAGGSVGGVVYPIVFRRLLAELGFGWAVRATGFISLVTLACAVVLIRPIGARSTRRLLDSEALRDIPFVSFMAAGFLLFAGVLVPYFLVTIYASGELGTSTDLSFYMLAILNGAQFFGRIIPAILSDWIGPELILLVGELLAGILGFCWIAVNNNAGYIVWLIVYGFTSGIVVTLPPAVLPYICPSLAIIGTRLGMLYAVAGIGFLISSPVALAVNQTSAGYLGSQVWIGACCIAAAAFYIVTMIEARKRRLLYEDGRVTFDATPDESALVSRRVLITGGVGGIGEACCRRLVAAGAYVVIADYNEAKGKALAAELASGQTRPLAKFIQVDVTSWESQLALFKTALAFFPGDTIDTLITCAAVPSSPTWFPGPAEPGKLDEADLNDIPRPVLACLDVNLIGTMYSVHIATTYCMDDSAAEVSATHSGPAIPKSIVLLGSTSGFRPLAGKVDYSVTKWAIRGLFRNIRSVLPQYGIRINMMAPFWVPTPLTQNQVPALERAGVKLGRLEDVMTGIIRMILDEKMNGKGNG</sequence>
<keyword evidence="5" id="KW-0472">Membrane</keyword>
<dbReference type="CDD" id="cd17352">
    <property type="entry name" value="MFS_MCT_SLC16"/>
    <property type="match status" value="1"/>
</dbReference>
<dbReference type="PROSITE" id="PS50075">
    <property type="entry name" value="CARRIER"/>
    <property type="match status" value="1"/>
</dbReference>
<dbReference type="SMART" id="SM00823">
    <property type="entry name" value="PKS_PP"/>
    <property type="match status" value="1"/>
</dbReference>
<keyword evidence="9" id="KW-1185">Reference proteome</keyword>
<keyword evidence="3" id="KW-0597">Phosphoprotein</keyword>
<feature type="transmembrane region" description="Helical" evidence="5">
    <location>
        <begin position="854"/>
        <end position="874"/>
    </location>
</feature>
<evidence type="ECO:0000259" key="7">
    <source>
        <dbReference type="PROSITE" id="PS50850"/>
    </source>
</evidence>
<dbReference type="Pfam" id="PF00550">
    <property type="entry name" value="PP-binding"/>
    <property type="match status" value="1"/>
</dbReference>
<dbReference type="Pfam" id="PF00106">
    <property type="entry name" value="adh_short"/>
    <property type="match status" value="1"/>
</dbReference>
<dbReference type="PANTHER" id="PTHR43439:SF2">
    <property type="entry name" value="ENZYME, PUTATIVE (JCVI)-RELATED"/>
    <property type="match status" value="1"/>
</dbReference>
<dbReference type="InterPro" id="IPR036291">
    <property type="entry name" value="NAD(P)-bd_dom_sf"/>
</dbReference>
<dbReference type="InterPro" id="IPR002347">
    <property type="entry name" value="SDR_fam"/>
</dbReference>
<dbReference type="InterPro" id="IPR020904">
    <property type="entry name" value="Sc_DH/Rdtase_CS"/>
</dbReference>
<evidence type="ECO:0000313" key="8">
    <source>
        <dbReference type="EMBL" id="USW56818.1"/>
    </source>
</evidence>
<dbReference type="GO" id="GO:0016020">
    <property type="term" value="C:membrane"/>
    <property type="evidence" value="ECO:0007669"/>
    <property type="project" value="UniProtKB-SubCell"/>
</dbReference>